<comment type="caution">
    <text evidence="2">The sequence shown here is derived from an EMBL/GenBank/DDBJ whole genome shotgun (WGS) entry which is preliminary data.</text>
</comment>
<feature type="compositionally biased region" description="Basic and acidic residues" evidence="1">
    <location>
        <begin position="23"/>
        <end position="42"/>
    </location>
</feature>
<reference evidence="2" key="1">
    <citation type="submission" date="2019-08" db="EMBL/GenBank/DDBJ databases">
        <authorList>
            <person name="Kucharzyk K."/>
            <person name="Murdoch R.W."/>
            <person name="Higgins S."/>
            <person name="Loffler F."/>
        </authorList>
    </citation>
    <scope>NUCLEOTIDE SEQUENCE</scope>
</reference>
<dbReference type="EMBL" id="VSSQ01069800">
    <property type="protein sequence ID" value="MPN21745.1"/>
    <property type="molecule type" value="Genomic_DNA"/>
</dbReference>
<organism evidence="2">
    <name type="scientific">bioreactor metagenome</name>
    <dbReference type="NCBI Taxonomy" id="1076179"/>
    <lineage>
        <taxon>unclassified sequences</taxon>
        <taxon>metagenomes</taxon>
        <taxon>ecological metagenomes</taxon>
    </lineage>
</organism>
<evidence type="ECO:0000313" key="2">
    <source>
        <dbReference type="EMBL" id="MPN21745.1"/>
    </source>
</evidence>
<sequence length="81" mass="9332">MFKLRRKSQTEKKKPKVRRKSGGKRENKPIEKRQSRTGDAVRKTGTPARSIMKKKKQEKKPAIRLTPTEVVKSMNTKGGKK</sequence>
<gene>
    <name evidence="2" type="ORF">SDC9_169125</name>
</gene>
<name>A0A645G525_9ZZZZ</name>
<accession>A0A645G525</accession>
<proteinExistence type="predicted"/>
<dbReference type="AlphaFoldDB" id="A0A645G525"/>
<evidence type="ECO:0000256" key="1">
    <source>
        <dbReference type="SAM" id="MobiDB-lite"/>
    </source>
</evidence>
<feature type="region of interest" description="Disordered" evidence="1">
    <location>
        <begin position="1"/>
        <end position="81"/>
    </location>
</feature>
<protein>
    <submittedName>
        <fullName evidence="2">Uncharacterized protein</fullName>
    </submittedName>
</protein>
<feature type="compositionally biased region" description="Basic residues" evidence="1">
    <location>
        <begin position="1"/>
        <end position="22"/>
    </location>
</feature>